<proteinExistence type="predicted"/>
<dbReference type="GeneID" id="84213749"/>
<sequence length="200" mass="21538">MGQRHLEAEAAPSIDCAVRRLEVDSAIAVARAAFDHAGELATLAYDRTAAVLGAVRLAARRTDAGEPDRDEIAAAFDVDPERVVAADELLASHLGSPADADEIRSLRRALLVAREVQTAVERDRNAGPELPGSRLAHAAPALLARARWHLDPSTDYEHPGLDPAALRAHVERLEADLAFARLGPRLYALVHEDDGETDEN</sequence>
<dbReference type="AlphaFoldDB" id="A0AAF0T2N6"/>
<dbReference type="Proteomes" id="UP001224926">
    <property type="component" value="Chromosome"/>
</dbReference>
<keyword evidence="2" id="KW-1185">Reference proteome</keyword>
<organism evidence="1 2">
    <name type="scientific">Natrinema thermotolerans</name>
    <dbReference type="NCBI Taxonomy" id="121872"/>
    <lineage>
        <taxon>Archaea</taxon>
        <taxon>Methanobacteriati</taxon>
        <taxon>Methanobacteriota</taxon>
        <taxon>Stenosarchaea group</taxon>
        <taxon>Halobacteria</taxon>
        <taxon>Halobacteriales</taxon>
        <taxon>Natrialbaceae</taxon>
        <taxon>Natrinema</taxon>
    </lineage>
</organism>
<dbReference type="GeneID" id="39861437"/>
<gene>
    <name evidence="1" type="ORF">NP511_07375</name>
</gene>
<protein>
    <submittedName>
        <fullName evidence="1">Uncharacterized protein</fullName>
    </submittedName>
</protein>
<dbReference type="RefSeq" id="WP_049965020.1">
    <property type="nucleotide sequence ID" value="NZ_CP101873.1"/>
</dbReference>
<evidence type="ECO:0000313" key="2">
    <source>
        <dbReference type="Proteomes" id="UP001224926"/>
    </source>
</evidence>
<dbReference type="EMBL" id="CP101873">
    <property type="protein sequence ID" value="WMT09450.1"/>
    <property type="molecule type" value="Genomic_DNA"/>
</dbReference>
<reference evidence="1 2" key="1">
    <citation type="submission" date="2022-07" db="EMBL/GenBank/DDBJ databases">
        <title>Two temperate virus in Haloterrigena jeotgali A29.</title>
        <authorList>
            <person name="Deng X."/>
        </authorList>
    </citation>
    <scope>NUCLEOTIDE SEQUENCE [LARGE SCALE GENOMIC DNA]</scope>
    <source>
        <strain evidence="1 2">A29</strain>
    </source>
</reference>
<accession>A0AAF0T2N6</accession>
<evidence type="ECO:0000313" key="1">
    <source>
        <dbReference type="EMBL" id="WMT09450.1"/>
    </source>
</evidence>
<name>A0AAF0T2N6_9EURY</name>